<dbReference type="SUPFAM" id="SSF57903">
    <property type="entry name" value="FYVE/PHD zinc finger"/>
    <property type="match status" value="1"/>
</dbReference>
<dbReference type="PANTHER" id="PTHR13510">
    <property type="entry name" value="FYVE-FINGER-CONTAINING RAB5 EFFECTOR PROTEIN RABENOSYN-5-RELATED"/>
    <property type="match status" value="1"/>
</dbReference>
<evidence type="ECO:0000256" key="3">
    <source>
        <dbReference type="ARBA" id="ARBA00022833"/>
    </source>
</evidence>
<dbReference type="InterPro" id="IPR017455">
    <property type="entry name" value="Znf_FYVE-rel"/>
</dbReference>
<protein>
    <submittedName>
        <fullName evidence="8">Aste57867_912 protein</fullName>
    </submittedName>
</protein>
<keyword evidence="3" id="KW-0862">Zinc</keyword>
<dbReference type="GO" id="GO:0008270">
    <property type="term" value="F:zinc ion binding"/>
    <property type="evidence" value="ECO:0007669"/>
    <property type="project" value="UniProtKB-KW"/>
</dbReference>
<proteinExistence type="predicted"/>
<sequence length="482" mass="53251">MTLKLPLPSNFFKCPPLTTAETDRLKALAYSNAMDVVQKALVQDTSTITWSLQINESALKVYRGDDRLSPSLGLSRLNVATSEVMGTIDEVVELFRNDTTEQAKEYVARFGRDLLDAASLYTLAEPSAATPNEKVGITWYALRSPLKKVILERDACLLESHYEFELNGKRGWVRAMKSVNLMCCPDLQHALGLVRMTHTGTGHVFLESDRPGYITMAYVVEADFGGSIQDWAIDVAMKRRCRSLLDIELFLRENRLARGHFLSSHQLVPREARRQCFLCQKKFGVLFGGKTNCVKCGEVFCSGCNQTWTVKLCGVPTRIEACTKCSLVEPSKDSSISAALAGPPPEATPRQVSSSSSSTSTSSSNQHIQLSRHKTSASASSRGFGGNSATVEPPTIPFMETEHVKEKWIRELMAGNESLLALETTTRKGPPMDDADHLSTVLFSPTQLLPIQSARRGLLAPEDEIPQERRAPKQPARAMYFA</sequence>
<evidence type="ECO:0000256" key="1">
    <source>
        <dbReference type="ARBA" id="ARBA00022723"/>
    </source>
</evidence>
<dbReference type="InterPro" id="IPR011011">
    <property type="entry name" value="Znf_FYVE_PHD"/>
</dbReference>
<feature type="domain" description="FYVE-type" evidence="6">
    <location>
        <begin position="270"/>
        <end position="325"/>
    </location>
</feature>
<dbReference type="Gene3D" id="3.30.530.20">
    <property type="match status" value="1"/>
</dbReference>
<dbReference type="InterPro" id="IPR000306">
    <property type="entry name" value="Znf_FYVE"/>
</dbReference>
<reference evidence="8 9" key="1">
    <citation type="submission" date="2019-03" db="EMBL/GenBank/DDBJ databases">
        <authorList>
            <person name="Gaulin E."/>
            <person name="Dumas B."/>
        </authorList>
    </citation>
    <scope>NUCLEOTIDE SEQUENCE [LARGE SCALE GENOMIC DNA]</scope>
    <source>
        <strain evidence="8">CBS 568.67</strain>
    </source>
</reference>
<dbReference type="InterPro" id="IPR052727">
    <property type="entry name" value="Rab4/Rab5_effector"/>
</dbReference>
<reference evidence="7" key="2">
    <citation type="submission" date="2019-06" db="EMBL/GenBank/DDBJ databases">
        <title>Genomics analysis of Aphanomyces spp. identifies a new class of oomycete effector associated with host adaptation.</title>
        <authorList>
            <person name="Gaulin E."/>
        </authorList>
    </citation>
    <scope>NUCLEOTIDE SEQUENCE</scope>
    <source>
        <strain evidence="7">CBS 578.67</strain>
    </source>
</reference>
<dbReference type="Pfam" id="PF01363">
    <property type="entry name" value="FYVE"/>
    <property type="match status" value="1"/>
</dbReference>
<evidence type="ECO:0000313" key="7">
    <source>
        <dbReference type="EMBL" id="KAF0719618.1"/>
    </source>
</evidence>
<evidence type="ECO:0000313" key="9">
    <source>
        <dbReference type="Proteomes" id="UP000332933"/>
    </source>
</evidence>
<evidence type="ECO:0000256" key="2">
    <source>
        <dbReference type="ARBA" id="ARBA00022771"/>
    </source>
</evidence>
<dbReference type="EMBL" id="VJMH01000058">
    <property type="protein sequence ID" value="KAF0719618.1"/>
    <property type="molecule type" value="Genomic_DNA"/>
</dbReference>
<dbReference type="PANTHER" id="PTHR13510:SF44">
    <property type="entry name" value="RABENOSYN-5"/>
    <property type="match status" value="1"/>
</dbReference>
<accession>A0A485K939</accession>
<name>A0A485K939_9STRA</name>
<feature type="region of interest" description="Disordered" evidence="5">
    <location>
        <begin position="336"/>
        <end position="394"/>
    </location>
</feature>
<keyword evidence="1" id="KW-0479">Metal-binding</keyword>
<dbReference type="InterPro" id="IPR013083">
    <property type="entry name" value="Znf_RING/FYVE/PHD"/>
</dbReference>
<dbReference type="OrthoDB" id="77800at2759"/>
<evidence type="ECO:0000256" key="5">
    <source>
        <dbReference type="SAM" id="MobiDB-lite"/>
    </source>
</evidence>
<evidence type="ECO:0000259" key="6">
    <source>
        <dbReference type="PROSITE" id="PS50178"/>
    </source>
</evidence>
<organism evidence="8 9">
    <name type="scientific">Aphanomyces stellatus</name>
    <dbReference type="NCBI Taxonomy" id="120398"/>
    <lineage>
        <taxon>Eukaryota</taxon>
        <taxon>Sar</taxon>
        <taxon>Stramenopiles</taxon>
        <taxon>Oomycota</taxon>
        <taxon>Saprolegniomycetes</taxon>
        <taxon>Saprolegniales</taxon>
        <taxon>Verrucalvaceae</taxon>
        <taxon>Aphanomyces</taxon>
    </lineage>
</organism>
<dbReference type="EMBL" id="CAADRA010000058">
    <property type="protein sequence ID" value="VFT78136.1"/>
    <property type="molecule type" value="Genomic_DNA"/>
</dbReference>
<dbReference type="AlphaFoldDB" id="A0A485K939"/>
<keyword evidence="9" id="KW-1185">Reference proteome</keyword>
<evidence type="ECO:0000256" key="4">
    <source>
        <dbReference type="PROSITE-ProRule" id="PRU00091"/>
    </source>
</evidence>
<gene>
    <name evidence="8" type="primary">Aste57867_912</name>
    <name evidence="7" type="ORF">As57867_000911</name>
    <name evidence="8" type="ORF">ASTE57867_912</name>
</gene>
<dbReference type="PROSITE" id="PS50178">
    <property type="entry name" value="ZF_FYVE"/>
    <property type="match status" value="1"/>
</dbReference>
<dbReference type="SUPFAM" id="SSF55961">
    <property type="entry name" value="Bet v1-like"/>
    <property type="match status" value="1"/>
</dbReference>
<evidence type="ECO:0000313" key="8">
    <source>
        <dbReference type="EMBL" id="VFT78136.1"/>
    </source>
</evidence>
<dbReference type="CDD" id="cd00065">
    <property type="entry name" value="FYVE_like_SF"/>
    <property type="match status" value="1"/>
</dbReference>
<keyword evidence="2 4" id="KW-0863">Zinc-finger</keyword>
<dbReference type="Proteomes" id="UP000332933">
    <property type="component" value="Unassembled WGS sequence"/>
</dbReference>
<dbReference type="Gene3D" id="3.30.40.10">
    <property type="entry name" value="Zinc/RING finger domain, C3HC4 (zinc finger)"/>
    <property type="match status" value="1"/>
</dbReference>
<feature type="compositionally biased region" description="Low complexity" evidence="5">
    <location>
        <begin position="353"/>
        <end position="364"/>
    </location>
</feature>
<dbReference type="InterPro" id="IPR023393">
    <property type="entry name" value="START-like_dom_sf"/>
</dbReference>